<dbReference type="GO" id="GO:0005737">
    <property type="term" value="C:cytoplasm"/>
    <property type="evidence" value="ECO:0007669"/>
    <property type="project" value="UniProtKB-ARBA"/>
</dbReference>
<comment type="similarity">
    <text evidence="2">Belongs to the TOM1 family.</text>
</comment>
<organism evidence="6 7">
    <name type="scientific">Gossypium raimondii</name>
    <name type="common">Peruvian cotton</name>
    <name type="synonym">Gossypium klotzschianum subsp. raimondii</name>
    <dbReference type="NCBI Taxonomy" id="29730"/>
    <lineage>
        <taxon>Eukaryota</taxon>
        <taxon>Viridiplantae</taxon>
        <taxon>Streptophyta</taxon>
        <taxon>Embryophyta</taxon>
        <taxon>Tracheophyta</taxon>
        <taxon>Spermatophyta</taxon>
        <taxon>Magnoliopsida</taxon>
        <taxon>eudicotyledons</taxon>
        <taxon>Gunneridae</taxon>
        <taxon>Pentapetalae</taxon>
        <taxon>rosids</taxon>
        <taxon>malvids</taxon>
        <taxon>Malvales</taxon>
        <taxon>Malvaceae</taxon>
        <taxon>Malvoideae</taxon>
        <taxon>Gossypium</taxon>
    </lineage>
</organism>
<dbReference type="SUPFAM" id="SSF89009">
    <property type="entry name" value="GAT-like domain"/>
    <property type="match status" value="1"/>
</dbReference>
<evidence type="ECO:0000313" key="6">
    <source>
        <dbReference type="EMBL" id="KJB74477.1"/>
    </source>
</evidence>
<dbReference type="Gramene" id="KJB74477">
    <property type="protein sequence ID" value="KJB74477"/>
    <property type="gene ID" value="B456_011G130400"/>
</dbReference>
<feature type="domain" description="GAT" evidence="5">
    <location>
        <begin position="1"/>
        <end position="99"/>
    </location>
</feature>
<keyword evidence="7" id="KW-1185">Reference proteome</keyword>
<evidence type="ECO:0000256" key="2">
    <source>
        <dbReference type="ARBA" id="ARBA00007708"/>
    </source>
</evidence>
<dbReference type="InterPro" id="IPR004152">
    <property type="entry name" value="GAT_dom"/>
</dbReference>
<evidence type="ECO:0000256" key="4">
    <source>
        <dbReference type="SAM" id="MobiDB-lite"/>
    </source>
</evidence>
<feature type="region of interest" description="Disordered" evidence="4">
    <location>
        <begin position="380"/>
        <end position="413"/>
    </location>
</feature>
<sequence length="460" mass="50086">MPSNSSRRFDEPTDTECLSLDSLKDVMDLLADMLHAVNPRDPTAVKDEVIVDLVNQCSSNQKKLMHMLTTTGDEELLARGLELNDVVQSLIAKHDAICSGSPLTMKVTTSVSSKPSEASTVEKSNEVKSSSPASNISPPASVAIVTRNLIDEDEEEEEDFAQLTRRFHILIISIPSNRIGVIVEYVQLLSGKHFDTSFRHSRAESSSSQSTSAGTNESLLPIKDTVLTTSYDPTLSATDELCIALALPSDLDAQVNNTKEQDLIDLLSLTLSTSSSASPSHAPYSSPSANMNHQVQAPFFEGYPYPENKGSLPYDSYIVPWAQPHLQFRSQFQAESLTQNQSNSLFLGQQQPQSLLQPQYSSGYPLPQWAATPGYLTGGNHLSSANNMHSTQKPNAASTNPMEGSGPLQHSNSWATPMLAQKPYIPPYRLFEDLNVLGDGDGRLKVETTTSPESMIGGKK</sequence>
<gene>
    <name evidence="6" type="ORF">B456_011G130400</name>
</gene>
<proteinExistence type="inferred from homology"/>
<dbReference type="GO" id="GO:0043130">
    <property type="term" value="F:ubiquitin binding"/>
    <property type="evidence" value="ECO:0007669"/>
    <property type="project" value="InterPro"/>
</dbReference>
<dbReference type="Gene3D" id="1.20.58.160">
    <property type="match status" value="1"/>
</dbReference>
<reference evidence="6 7" key="1">
    <citation type="journal article" date="2012" name="Nature">
        <title>Repeated polyploidization of Gossypium genomes and the evolution of spinnable cotton fibres.</title>
        <authorList>
            <person name="Paterson A.H."/>
            <person name="Wendel J.F."/>
            <person name="Gundlach H."/>
            <person name="Guo H."/>
            <person name="Jenkins J."/>
            <person name="Jin D."/>
            <person name="Llewellyn D."/>
            <person name="Showmaker K.C."/>
            <person name="Shu S."/>
            <person name="Udall J."/>
            <person name="Yoo M.J."/>
            <person name="Byers R."/>
            <person name="Chen W."/>
            <person name="Doron-Faigenboim A."/>
            <person name="Duke M.V."/>
            <person name="Gong L."/>
            <person name="Grimwood J."/>
            <person name="Grover C."/>
            <person name="Grupp K."/>
            <person name="Hu G."/>
            <person name="Lee T.H."/>
            <person name="Li J."/>
            <person name="Lin L."/>
            <person name="Liu T."/>
            <person name="Marler B.S."/>
            <person name="Page J.T."/>
            <person name="Roberts A.W."/>
            <person name="Romanel E."/>
            <person name="Sanders W.S."/>
            <person name="Szadkowski E."/>
            <person name="Tan X."/>
            <person name="Tang H."/>
            <person name="Xu C."/>
            <person name="Wang J."/>
            <person name="Wang Z."/>
            <person name="Zhang D."/>
            <person name="Zhang L."/>
            <person name="Ashrafi H."/>
            <person name="Bedon F."/>
            <person name="Bowers J.E."/>
            <person name="Brubaker C.L."/>
            <person name="Chee P.W."/>
            <person name="Das S."/>
            <person name="Gingle A.R."/>
            <person name="Haigler C.H."/>
            <person name="Harker D."/>
            <person name="Hoffmann L.V."/>
            <person name="Hovav R."/>
            <person name="Jones D.C."/>
            <person name="Lemke C."/>
            <person name="Mansoor S."/>
            <person name="ur Rahman M."/>
            <person name="Rainville L.N."/>
            <person name="Rambani A."/>
            <person name="Reddy U.K."/>
            <person name="Rong J.K."/>
            <person name="Saranga Y."/>
            <person name="Scheffler B.E."/>
            <person name="Scheffler J.A."/>
            <person name="Stelly D.M."/>
            <person name="Triplett B.A."/>
            <person name="Van Deynze A."/>
            <person name="Vaslin M.F."/>
            <person name="Waghmare V.N."/>
            <person name="Walford S.A."/>
            <person name="Wright R.J."/>
            <person name="Zaki E.A."/>
            <person name="Zhang T."/>
            <person name="Dennis E.S."/>
            <person name="Mayer K.F."/>
            <person name="Peterson D.G."/>
            <person name="Rokhsar D.S."/>
            <person name="Wang X."/>
            <person name="Schmutz J."/>
        </authorList>
    </citation>
    <scope>NUCLEOTIDE SEQUENCE [LARGE SCALE GENOMIC DNA]</scope>
</reference>
<dbReference type="PANTHER" id="PTHR45898">
    <property type="entry name" value="TOM1-LIKE PROTEIN"/>
    <property type="match status" value="1"/>
</dbReference>
<dbReference type="GO" id="GO:0016020">
    <property type="term" value="C:membrane"/>
    <property type="evidence" value="ECO:0007669"/>
    <property type="project" value="UniProtKB-SubCell"/>
</dbReference>
<dbReference type="CDD" id="cd14231">
    <property type="entry name" value="GAT_GGA-like_plant"/>
    <property type="match status" value="1"/>
</dbReference>
<feature type="compositionally biased region" description="Low complexity" evidence="4">
    <location>
        <begin position="129"/>
        <end position="138"/>
    </location>
</feature>
<evidence type="ECO:0000313" key="7">
    <source>
        <dbReference type="Proteomes" id="UP000032304"/>
    </source>
</evidence>
<protein>
    <recommendedName>
        <fullName evidence="5">GAT domain-containing protein</fullName>
    </recommendedName>
</protein>
<dbReference type="GO" id="GO:0043328">
    <property type="term" value="P:protein transport to vacuole involved in ubiquitin-dependent protein catabolic process via the multivesicular body sorting pathway"/>
    <property type="evidence" value="ECO:0007669"/>
    <property type="project" value="InterPro"/>
</dbReference>
<dbReference type="PANTHER" id="PTHR45898:SF2">
    <property type="entry name" value="TOM1-LIKE PROTEIN 6"/>
    <property type="match status" value="1"/>
</dbReference>
<accession>A0A0D2RUR3</accession>
<dbReference type="Proteomes" id="UP000032304">
    <property type="component" value="Chromosome 11"/>
</dbReference>
<dbReference type="GO" id="GO:0035091">
    <property type="term" value="F:phosphatidylinositol binding"/>
    <property type="evidence" value="ECO:0007669"/>
    <property type="project" value="InterPro"/>
</dbReference>
<name>A0A0D2RUR3_GOSRA</name>
<dbReference type="PROSITE" id="PS50909">
    <property type="entry name" value="GAT"/>
    <property type="match status" value="1"/>
</dbReference>
<comment type="subcellular location">
    <subcellularLocation>
        <location evidence="1">Membrane</location>
        <topology evidence="1">Peripheral membrane protein</topology>
    </subcellularLocation>
</comment>
<dbReference type="AlphaFoldDB" id="A0A0D2RUR3"/>
<evidence type="ECO:0000256" key="3">
    <source>
        <dbReference type="ARBA" id="ARBA00023136"/>
    </source>
</evidence>
<dbReference type="Pfam" id="PF03127">
    <property type="entry name" value="GAT"/>
    <property type="match status" value="1"/>
</dbReference>
<evidence type="ECO:0000259" key="5">
    <source>
        <dbReference type="PROSITE" id="PS50909"/>
    </source>
</evidence>
<keyword evidence="3" id="KW-0472">Membrane</keyword>
<feature type="compositionally biased region" description="Polar residues" evidence="4">
    <location>
        <begin position="110"/>
        <end position="122"/>
    </location>
</feature>
<evidence type="ECO:0000256" key="1">
    <source>
        <dbReference type="ARBA" id="ARBA00004170"/>
    </source>
</evidence>
<dbReference type="EMBL" id="CM001750">
    <property type="protein sequence ID" value="KJB74477.1"/>
    <property type="molecule type" value="Genomic_DNA"/>
</dbReference>
<dbReference type="InterPro" id="IPR044836">
    <property type="entry name" value="TOL_plant"/>
</dbReference>
<feature type="region of interest" description="Disordered" evidence="4">
    <location>
        <begin position="110"/>
        <end position="138"/>
    </location>
</feature>
<dbReference type="InterPro" id="IPR038425">
    <property type="entry name" value="GAT_sf"/>
</dbReference>
<dbReference type="OMA" id="HVHYHID"/>